<dbReference type="STRING" id="419015.HMPREF3214_01639"/>
<dbReference type="PANTHER" id="PTHR17490:SF16">
    <property type="entry name" value="THREONYLCARBAMOYL-AMP SYNTHASE"/>
    <property type="match status" value="1"/>
</dbReference>
<dbReference type="Proteomes" id="UP000016519">
    <property type="component" value="Unassembled WGS sequence"/>
</dbReference>
<dbReference type="GO" id="GO:0008033">
    <property type="term" value="P:tRNA processing"/>
    <property type="evidence" value="ECO:0007669"/>
    <property type="project" value="UniProtKB-KW"/>
</dbReference>
<evidence type="ECO:0000256" key="3">
    <source>
        <dbReference type="ARBA" id="ARBA00012584"/>
    </source>
</evidence>
<dbReference type="InterPro" id="IPR006070">
    <property type="entry name" value="Sua5-like_dom"/>
</dbReference>
<dbReference type="PATRIC" id="fig|1321816.3.peg.622"/>
<dbReference type="GO" id="GO:0061710">
    <property type="term" value="F:L-threonylcarbamoyladenylate synthase"/>
    <property type="evidence" value="ECO:0007669"/>
    <property type="project" value="UniProtKB-EC"/>
</dbReference>
<keyword evidence="4" id="KW-0963">Cytoplasm</keyword>
<evidence type="ECO:0000256" key="8">
    <source>
        <dbReference type="ARBA" id="ARBA00022741"/>
    </source>
</evidence>
<evidence type="ECO:0000259" key="12">
    <source>
        <dbReference type="PROSITE" id="PS51163"/>
    </source>
</evidence>
<comment type="subcellular location">
    <subcellularLocation>
        <location evidence="1">Cytoplasm</location>
    </subcellularLocation>
</comment>
<keyword evidence="7" id="KW-0548">Nucleotidyltransferase</keyword>
<evidence type="ECO:0000256" key="1">
    <source>
        <dbReference type="ARBA" id="ARBA00004496"/>
    </source>
</evidence>
<dbReference type="GO" id="GO:0005524">
    <property type="term" value="F:ATP binding"/>
    <property type="evidence" value="ECO:0007669"/>
    <property type="project" value="UniProtKB-KW"/>
</dbReference>
<proteinExistence type="inferred from homology"/>
<dbReference type="InterPro" id="IPR050156">
    <property type="entry name" value="TC-AMP_synthase_SUA5"/>
</dbReference>
<dbReference type="HOGENOM" id="CLU_031397_3_1_11"/>
<accession>U1RBQ9</accession>
<keyword evidence="8" id="KW-0547">Nucleotide-binding</keyword>
<dbReference type="GO" id="GO:0000049">
    <property type="term" value="F:tRNA binding"/>
    <property type="evidence" value="ECO:0007669"/>
    <property type="project" value="TreeGrafter"/>
</dbReference>
<evidence type="ECO:0000256" key="9">
    <source>
        <dbReference type="ARBA" id="ARBA00022840"/>
    </source>
</evidence>
<dbReference type="EMBL" id="AWSI01000020">
    <property type="protein sequence ID" value="ERH31029.1"/>
    <property type="molecule type" value="Genomic_DNA"/>
</dbReference>
<dbReference type="GO" id="GO:0006450">
    <property type="term" value="P:regulation of translational fidelity"/>
    <property type="evidence" value="ECO:0007669"/>
    <property type="project" value="TreeGrafter"/>
</dbReference>
<keyword evidence="14" id="KW-1185">Reference proteome</keyword>
<comment type="similarity">
    <text evidence="2">Belongs to the SUA5 family.</text>
</comment>
<gene>
    <name evidence="13" type="ORF">HMPREF9244_00712</name>
</gene>
<evidence type="ECO:0000313" key="14">
    <source>
        <dbReference type="Proteomes" id="UP000016519"/>
    </source>
</evidence>
<dbReference type="Gene3D" id="3.90.870.10">
    <property type="entry name" value="DHBP synthase"/>
    <property type="match status" value="1"/>
</dbReference>
<dbReference type="AlphaFoldDB" id="U1RBQ9"/>
<dbReference type="PROSITE" id="PS51163">
    <property type="entry name" value="YRDC"/>
    <property type="match status" value="1"/>
</dbReference>
<sequence>MYMTHTYGIQPVNEESIALAVSLIEQGEVVVIPTDTVYGVVAHPVHAQAVEKIFTVKHRPHEKSVQILAASLTDTQRYGVRVPQALNPVVSTFMPGAVSIIATVNRSESLETLATVREEAGGSYTQAVRLPNNPVSLSILRATGPLAASSANLSGNPSPSTAQEAYAQLGDTVSLYLDGGSTPGPVASTVVAWDELNKQPIFLREGAITAQQIRAVLA</sequence>
<dbReference type="GO" id="GO:0003725">
    <property type="term" value="F:double-stranded RNA binding"/>
    <property type="evidence" value="ECO:0007669"/>
    <property type="project" value="InterPro"/>
</dbReference>
<keyword evidence="5" id="KW-0808">Transferase</keyword>
<keyword evidence="6" id="KW-0819">tRNA processing</keyword>
<evidence type="ECO:0000256" key="6">
    <source>
        <dbReference type="ARBA" id="ARBA00022694"/>
    </source>
</evidence>
<evidence type="ECO:0000313" key="13">
    <source>
        <dbReference type="EMBL" id="ERH31029.1"/>
    </source>
</evidence>
<evidence type="ECO:0000256" key="2">
    <source>
        <dbReference type="ARBA" id="ARBA00007663"/>
    </source>
</evidence>
<evidence type="ECO:0000256" key="11">
    <source>
        <dbReference type="ARBA" id="ARBA00048366"/>
    </source>
</evidence>
<feature type="domain" description="YrdC-like" evidence="12">
    <location>
        <begin position="14"/>
        <end position="208"/>
    </location>
</feature>
<evidence type="ECO:0000256" key="4">
    <source>
        <dbReference type="ARBA" id="ARBA00022490"/>
    </source>
</evidence>
<dbReference type="Pfam" id="PF01300">
    <property type="entry name" value="Sua5_yciO_yrdC"/>
    <property type="match status" value="1"/>
</dbReference>
<evidence type="ECO:0000256" key="7">
    <source>
        <dbReference type="ARBA" id="ARBA00022695"/>
    </source>
</evidence>
<comment type="caution">
    <text evidence="13">The sequence shown here is derived from an EMBL/GenBank/DDBJ whole genome shotgun (WGS) entry which is preliminary data.</text>
</comment>
<dbReference type="InterPro" id="IPR017945">
    <property type="entry name" value="DHBP_synth_RibB-like_a/b_dom"/>
</dbReference>
<evidence type="ECO:0000256" key="10">
    <source>
        <dbReference type="ARBA" id="ARBA00029774"/>
    </source>
</evidence>
<dbReference type="NCBIfam" id="TIGR00057">
    <property type="entry name" value="L-threonylcarbamoyladenylate synthase"/>
    <property type="match status" value="1"/>
</dbReference>
<comment type="catalytic activity">
    <reaction evidence="11">
        <text>L-threonine + hydrogencarbonate + ATP = L-threonylcarbamoyladenylate + diphosphate + H2O</text>
        <dbReference type="Rhea" id="RHEA:36407"/>
        <dbReference type="ChEBI" id="CHEBI:15377"/>
        <dbReference type="ChEBI" id="CHEBI:17544"/>
        <dbReference type="ChEBI" id="CHEBI:30616"/>
        <dbReference type="ChEBI" id="CHEBI:33019"/>
        <dbReference type="ChEBI" id="CHEBI:57926"/>
        <dbReference type="ChEBI" id="CHEBI:73682"/>
        <dbReference type="EC" id="2.7.7.87"/>
    </reaction>
</comment>
<dbReference type="EC" id="2.7.7.87" evidence="3"/>
<keyword evidence="9" id="KW-0067">ATP-binding</keyword>
<protein>
    <recommendedName>
        <fullName evidence="10">L-threonylcarbamoyladenylate synthase</fullName>
        <ecNumber evidence="3">2.7.7.87</ecNumber>
    </recommendedName>
    <alternativeName>
        <fullName evidence="10">L-threonylcarbamoyladenylate synthase</fullName>
    </alternativeName>
</protein>
<evidence type="ECO:0000256" key="5">
    <source>
        <dbReference type="ARBA" id="ARBA00022679"/>
    </source>
</evidence>
<dbReference type="GO" id="GO:0005737">
    <property type="term" value="C:cytoplasm"/>
    <property type="evidence" value="ECO:0007669"/>
    <property type="project" value="UniProtKB-SubCell"/>
</dbReference>
<organism evidence="13 14">
    <name type="scientific">Alloscardovia omnicolens F0580</name>
    <dbReference type="NCBI Taxonomy" id="1321816"/>
    <lineage>
        <taxon>Bacteria</taxon>
        <taxon>Bacillati</taxon>
        <taxon>Actinomycetota</taxon>
        <taxon>Actinomycetes</taxon>
        <taxon>Bifidobacteriales</taxon>
        <taxon>Bifidobacteriaceae</taxon>
        <taxon>Alloscardovia</taxon>
    </lineage>
</organism>
<reference evidence="13 14" key="1">
    <citation type="submission" date="2013-08" db="EMBL/GenBank/DDBJ databases">
        <authorList>
            <person name="Weinstock G."/>
            <person name="Sodergren E."/>
            <person name="Wylie T."/>
            <person name="Fulton L."/>
            <person name="Fulton R."/>
            <person name="Fronick C."/>
            <person name="O'Laughlin M."/>
            <person name="Godfrey J."/>
            <person name="Miner T."/>
            <person name="Herter B."/>
            <person name="Appelbaum E."/>
            <person name="Cordes M."/>
            <person name="Lek S."/>
            <person name="Wollam A."/>
            <person name="Pepin K.H."/>
            <person name="Palsikar V.B."/>
            <person name="Mitreva M."/>
            <person name="Wilson R.K."/>
        </authorList>
    </citation>
    <scope>NUCLEOTIDE SEQUENCE [LARGE SCALE GENOMIC DNA]</scope>
    <source>
        <strain evidence="13 14">F0580</strain>
    </source>
</reference>
<name>U1RBQ9_9BIFI</name>
<dbReference type="PANTHER" id="PTHR17490">
    <property type="entry name" value="SUA5"/>
    <property type="match status" value="1"/>
</dbReference>
<dbReference type="SUPFAM" id="SSF55821">
    <property type="entry name" value="YrdC/RibB"/>
    <property type="match status" value="1"/>
</dbReference>